<dbReference type="RefSeq" id="WP_005464002.1">
    <property type="nucleotide sequence ID" value="NZ_CM001484.1"/>
</dbReference>
<feature type="domain" description="Aminoglycoside phosphotransferase" evidence="1">
    <location>
        <begin position="34"/>
        <end position="263"/>
    </location>
</feature>
<organism evidence="2 3">
    <name type="scientific">Saccharomonospora glauca K62</name>
    <dbReference type="NCBI Taxonomy" id="928724"/>
    <lineage>
        <taxon>Bacteria</taxon>
        <taxon>Bacillati</taxon>
        <taxon>Actinomycetota</taxon>
        <taxon>Actinomycetes</taxon>
        <taxon>Pseudonocardiales</taxon>
        <taxon>Pseudonocardiaceae</taxon>
        <taxon>Saccharomonospora</taxon>
    </lineage>
</organism>
<dbReference type="STRING" id="928724.SacglDRAFT_01978"/>
<dbReference type="GO" id="GO:0016740">
    <property type="term" value="F:transferase activity"/>
    <property type="evidence" value="ECO:0007669"/>
    <property type="project" value="UniProtKB-KW"/>
</dbReference>
<gene>
    <name evidence="2" type="ORF">SacglDRAFT_01978</name>
</gene>
<dbReference type="HOGENOM" id="CLU_068889_0_0_11"/>
<sequence>METRPENFGEEDLATGLAEHFGVVVHTASYAPVGFGDYHWRVTDEDGRQWFAKVSDLAHKEHCGPTPEMALVGLRKAMETAATLHERAGLDFVVAPRRSRTGDPVVAVDDRYALSLFPFVHGEAGDFSRELSSAERNEVLGLLARLHRSTPPRCTPATVLDPPGRAGLESALAEASLPWSGGPFSEPARALVTNEAELFRTRLADFDRLADRVRRGGGPLVVTHGEPHPGNLLRIEGGYLLIDWDTVGLAVPERDLSLLSDDPAALGHYTELTGFAPDPSALALYRLRWALTDLAEFLAWFRSPHTRTSDTETAWQGLADTVETLKTFPAP</sequence>
<dbReference type="Gene3D" id="1.10.510.10">
    <property type="entry name" value="Transferase(Phosphotransferase) domain 1"/>
    <property type="match status" value="1"/>
</dbReference>
<dbReference type="InterPro" id="IPR002575">
    <property type="entry name" value="Aminoglycoside_PTrfase"/>
</dbReference>
<dbReference type="Gene3D" id="3.30.200.20">
    <property type="entry name" value="Phosphorylase Kinase, domain 1"/>
    <property type="match status" value="1"/>
</dbReference>
<keyword evidence="2" id="KW-0808">Transferase</keyword>
<dbReference type="eggNOG" id="COG3173">
    <property type="taxonomic scope" value="Bacteria"/>
</dbReference>
<dbReference type="InterPro" id="IPR011009">
    <property type="entry name" value="Kinase-like_dom_sf"/>
</dbReference>
<dbReference type="SUPFAM" id="SSF56112">
    <property type="entry name" value="Protein kinase-like (PK-like)"/>
    <property type="match status" value="1"/>
</dbReference>
<dbReference type="Pfam" id="PF01636">
    <property type="entry name" value="APH"/>
    <property type="match status" value="1"/>
</dbReference>
<name>I1D1R1_9PSEU</name>
<dbReference type="AlphaFoldDB" id="I1D1R1"/>
<reference evidence="2 3" key="1">
    <citation type="submission" date="2011-09" db="EMBL/GenBank/DDBJ databases">
        <authorList>
            <consortium name="US DOE Joint Genome Institute (JGI-PGF)"/>
            <person name="Lucas S."/>
            <person name="Han J."/>
            <person name="Lapidus A."/>
            <person name="Cheng J.-F."/>
            <person name="Goodwin L."/>
            <person name="Pitluck S."/>
            <person name="Peters L."/>
            <person name="Land M.L."/>
            <person name="Hauser L."/>
            <person name="Brambilla E."/>
            <person name="Klenk H.-P."/>
            <person name="Woyke T.J."/>
        </authorList>
    </citation>
    <scope>NUCLEOTIDE SEQUENCE [LARGE SCALE GENOMIC DNA]</scope>
    <source>
        <strain evidence="2 3">K62</strain>
    </source>
</reference>
<evidence type="ECO:0000259" key="1">
    <source>
        <dbReference type="Pfam" id="PF01636"/>
    </source>
</evidence>
<protein>
    <submittedName>
        <fullName evidence="2">Phosphotransferase family protein</fullName>
    </submittedName>
</protein>
<dbReference type="OrthoDB" id="115252at2"/>
<proteinExistence type="predicted"/>
<dbReference type="EMBL" id="CM001484">
    <property type="protein sequence ID" value="EIE98885.1"/>
    <property type="molecule type" value="Genomic_DNA"/>
</dbReference>
<evidence type="ECO:0000313" key="2">
    <source>
        <dbReference type="EMBL" id="EIE98885.1"/>
    </source>
</evidence>
<evidence type="ECO:0000313" key="3">
    <source>
        <dbReference type="Proteomes" id="UP000005087"/>
    </source>
</evidence>
<dbReference type="Gene3D" id="1.20.58.840">
    <property type="match status" value="1"/>
</dbReference>
<keyword evidence="3" id="KW-1185">Reference proteome</keyword>
<accession>I1D1R1</accession>
<reference evidence="3" key="2">
    <citation type="submission" date="2012-01" db="EMBL/GenBank/DDBJ databases">
        <title>Noncontiguous Finished sequence of chromosome of Saccharomonospora glauca K62.</title>
        <authorList>
            <consortium name="US DOE Joint Genome Institute"/>
            <person name="Lucas S."/>
            <person name="Han J."/>
            <person name="Lapidus A."/>
            <person name="Cheng J.-F."/>
            <person name="Goodwin L."/>
            <person name="Pitluck S."/>
            <person name="Peters L."/>
            <person name="Mikhailova N."/>
            <person name="Held B."/>
            <person name="Detter J.C."/>
            <person name="Han C."/>
            <person name="Tapia R."/>
            <person name="Land M."/>
            <person name="Hauser L."/>
            <person name="Kyrpides N."/>
            <person name="Ivanova N."/>
            <person name="Pagani I."/>
            <person name="Brambilla E.-M."/>
            <person name="Klenk H.-P."/>
            <person name="Woyke T."/>
        </authorList>
    </citation>
    <scope>NUCLEOTIDE SEQUENCE [LARGE SCALE GENOMIC DNA]</scope>
    <source>
        <strain evidence="3">K62</strain>
    </source>
</reference>
<dbReference type="Proteomes" id="UP000005087">
    <property type="component" value="Chromosome"/>
</dbReference>